<accession>A0AAV2TFL5</accession>
<dbReference type="SUPFAM" id="SSF52540">
    <property type="entry name" value="P-loop containing nucleoside triphosphate hydrolases"/>
    <property type="match status" value="1"/>
</dbReference>
<dbReference type="GO" id="GO:0016020">
    <property type="term" value="C:membrane"/>
    <property type="evidence" value="ECO:0007669"/>
    <property type="project" value="InterPro"/>
</dbReference>
<organism evidence="3 4">
    <name type="scientific">Calicophoron daubneyi</name>
    <name type="common">Rumen fluke</name>
    <name type="synonym">Paramphistomum daubneyi</name>
    <dbReference type="NCBI Taxonomy" id="300641"/>
    <lineage>
        <taxon>Eukaryota</taxon>
        <taxon>Metazoa</taxon>
        <taxon>Spiralia</taxon>
        <taxon>Lophotrochozoa</taxon>
        <taxon>Platyhelminthes</taxon>
        <taxon>Trematoda</taxon>
        <taxon>Digenea</taxon>
        <taxon>Plagiorchiida</taxon>
        <taxon>Pronocephalata</taxon>
        <taxon>Paramphistomoidea</taxon>
        <taxon>Paramphistomidae</taxon>
        <taxon>Calicophoron</taxon>
    </lineage>
</organism>
<keyword evidence="2" id="KW-0342">GTP-binding</keyword>
<dbReference type="GO" id="GO:0003924">
    <property type="term" value="F:GTPase activity"/>
    <property type="evidence" value="ECO:0007669"/>
    <property type="project" value="InterPro"/>
</dbReference>
<comment type="caution">
    <text evidence="3">The sequence shown here is derived from an EMBL/GenBank/DDBJ whole genome shotgun (WGS) entry which is preliminary data.</text>
</comment>
<dbReference type="InterPro" id="IPR020849">
    <property type="entry name" value="Small_GTPase_Ras-type"/>
</dbReference>
<dbReference type="Proteomes" id="UP001497525">
    <property type="component" value="Unassembled WGS sequence"/>
</dbReference>
<dbReference type="Gene3D" id="3.40.50.300">
    <property type="entry name" value="P-loop containing nucleotide triphosphate hydrolases"/>
    <property type="match status" value="1"/>
</dbReference>
<dbReference type="InterPro" id="IPR001806">
    <property type="entry name" value="Small_GTPase"/>
</dbReference>
<dbReference type="GO" id="GO:0005525">
    <property type="term" value="F:GTP binding"/>
    <property type="evidence" value="ECO:0007669"/>
    <property type="project" value="UniProtKB-KW"/>
</dbReference>
<protein>
    <submittedName>
        <fullName evidence="3">Uncharacterized protein</fullName>
    </submittedName>
</protein>
<evidence type="ECO:0000313" key="3">
    <source>
        <dbReference type="EMBL" id="CAL5135475.1"/>
    </source>
</evidence>
<dbReference type="PROSITE" id="PS51421">
    <property type="entry name" value="RAS"/>
    <property type="match status" value="1"/>
</dbReference>
<dbReference type="GO" id="GO:0007165">
    <property type="term" value="P:signal transduction"/>
    <property type="evidence" value="ECO:0007669"/>
    <property type="project" value="InterPro"/>
</dbReference>
<dbReference type="PROSITE" id="PS51419">
    <property type="entry name" value="RAB"/>
    <property type="match status" value="1"/>
</dbReference>
<dbReference type="InterPro" id="IPR005225">
    <property type="entry name" value="Small_GTP-bd"/>
</dbReference>
<dbReference type="SMART" id="SM00173">
    <property type="entry name" value="RAS"/>
    <property type="match status" value="1"/>
</dbReference>
<dbReference type="EMBL" id="CAXLJL010000267">
    <property type="protein sequence ID" value="CAL5135475.1"/>
    <property type="molecule type" value="Genomic_DNA"/>
</dbReference>
<evidence type="ECO:0000256" key="2">
    <source>
        <dbReference type="ARBA" id="ARBA00023134"/>
    </source>
</evidence>
<keyword evidence="1" id="KW-0547">Nucleotide-binding</keyword>
<dbReference type="NCBIfam" id="TIGR00231">
    <property type="entry name" value="small_GTP"/>
    <property type="match status" value="1"/>
</dbReference>
<name>A0AAV2TFL5_CALDB</name>
<gene>
    <name evidence="3" type="ORF">CDAUBV1_LOCUS9614</name>
</gene>
<dbReference type="Pfam" id="PF00071">
    <property type="entry name" value="Ras"/>
    <property type="match status" value="1"/>
</dbReference>
<dbReference type="PANTHER" id="PTHR24070">
    <property type="entry name" value="RAS, DI-RAS, AND RHEB FAMILY MEMBERS OF SMALL GTPASE SUPERFAMILY"/>
    <property type="match status" value="1"/>
</dbReference>
<dbReference type="AlphaFoldDB" id="A0AAV2TFL5"/>
<sequence length="173" mass="19975">MISYTVLVVGPSKVGKTALVRQFMKRKFTMGAEIELKVPQRKKCKLNGESYEVNIVDVPCTDSSPDVYRNHIKDAQGYILCYSVDSKETFDILWKFLLYIRVEQGGHKVPIVLVGNKNDLLANRVVDKELLLDQAREWDCPYFETCANCYPCVREIFTEIVKEIDALKRRQSF</sequence>
<reference evidence="3" key="1">
    <citation type="submission" date="2024-06" db="EMBL/GenBank/DDBJ databases">
        <authorList>
            <person name="Liu X."/>
            <person name="Lenzi L."/>
            <person name="Haldenby T S."/>
            <person name="Uol C."/>
        </authorList>
    </citation>
    <scope>NUCLEOTIDE SEQUENCE</scope>
</reference>
<evidence type="ECO:0000256" key="1">
    <source>
        <dbReference type="ARBA" id="ARBA00022741"/>
    </source>
</evidence>
<dbReference type="PRINTS" id="PR00449">
    <property type="entry name" value="RASTRNSFRMNG"/>
</dbReference>
<dbReference type="InterPro" id="IPR027417">
    <property type="entry name" value="P-loop_NTPase"/>
</dbReference>
<proteinExistence type="predicted"/>
<evidence type="ECO:0000313" key="4">
    <source>
        <dbReference type="Proteomes" id="UP001497525"/>
    </source>
</evidence>
<dbReference type="SMART" id="SM00175">
    <property type="entry name" value="RAB"/>
    <property type="match status" value="1"/>
</dbReference>